<dbReference type="EMBL" id="LGUF01000007">
    <property type="protein sequence ID" value="KON87168.1"/>
    <property type="molecule type" value="Genomic_DNA"/>
</dbReference>
<dbReference type="AlphaFoldDB" id="A0A0M0GBN1"/>
<gene>
    <name evidence="1" type="ORF">AF332_10320</name>
</gene>
<dbReference type="Pfam" id="PF14097">
    <property type="entry name" value="SpoVAE"/>
    <property type="match status" value="1"/>
</dbReference>
<keyword evidence="2" id="KW-1185">Reference proteome</keyword>
<dbReference type="OrthoDB" id="1679631at2"/>
<protein>
    <submittedName>
        <fullName evidence="1">Stage V sporulation protein AE</fullName>
    </submittedName>
</protein>
<dbReference type="Proteomes" id="UP000037109">
    <property type="component" value="Unassembled WGS sequence"/>
</dbReference>
<organism evidence="1 2">
    <name type="scientific">Sporosarcina globispora</name>
    <name type="common">Bacillus globisporus</name>
    <dbReference type="NCBI Taxonomy" id="1459"/>
    <lineage>
        <taxon>Bacteria</taxon>
        <taxon>Bacillati</taxon>
        <taxon>Bacillota</taxon>
        <taxon>Bacilli</taxon>
        <taxon>Bacillales</taxon>
        <taxon>Caryophanaceae</taxon>
        <taxon>Sporosarcina</taxon>
    </lineage>
</organism>
<dbReference type="RefSeq" id="WP_053434515.1">
    <property type="nucleotide sequence ID" value="NZ_LGUF01000007.1"/>
</dbReference>
<dbReference type="InterPro" id="IPR025914">
    <property type="entry name" value="SpoVAE"/>
</dbReference>
<evidence type="ECO:0000313" key="1">
    <source>
        <dbReference type="EMBL" id="KON87168.1"/>
    </source>
</evidence>
<sequence length="195" mass="21377">MDDRRHVILITDGDDYARKTVERVAKEIGGRCLSLSHGNPSVLTGQQIVKLIKKVSHDPVLVMFDDSGFIGEGAGENALKYVACHKDIDVLGIIAVASKTKQAEWTKVDVCIDNNGELTPYGVDKFGVPEMEIGRINGDTVYCLDQLDVPIIVGIGDIGKMSKKDHYDAGSPITKKAVELVLERSGYYGTKREER</sequence>
<reference evidence="2" key="1">
    <citation type="submission" date="2015-07" db="EMBL/GenBank/DDBJ databases">
        <title>Fjat-10036 dsm4.</title>
        <authorList>
            <person name="Liu B."/>
            <person name="Wang J."/>
            <person name="Zhu Y."/>
            <person name="Liu G."/>
            <person name="Chen Q."/>
            <person name="Chen Z."/>
            <person name="Lan J."/>
            <person name="Che J."/>
            <person name="Ge C."/>
            <person name="Shi H."/>
            <person name="Pan Z."/>
            <person name="Liu X."/>
        </authorList>
    </citation>
    <scope>NUCLEOTIDE SEQUENCE [LARGE SCALE GENOMIC DNA]</scope>
    <source>
        <strain evidence="2">DSM 4</strain>
    </source>
</reference>
<dbReference type="PATRIC" id="fig|1459.3.peg.2198"/>
<comment type="caution">
    <text evidence="1">The sequence shown here is derived from an EMBL/GenBank/DDBJ whole genome shotgun (WGS) entry which is preliminary data.</text>
</comment>
<accession>A0A0M0GBN1</accession>
<proteinExistence type="predicted"/>
<evidence type="ECO:0000313" key="2">
    <source>
        <dbReference type="Proteomes" id="UP000037109"/>
    </source>
</evidence>
<name>A0A0M0GBN1_SPOGL</name>
<dbReference type="STRING" id="1459.AF332_10320"/>